<dbReference type="EMBL" id="OBEJ01000002">
    <property type="protein sequence ID" value="SNZ12892.1"/>
    <property type="molecule type" value="Genomic_DNA"/>
</dbReference>
<dbReference type="AlphaFoldDB" id="A0A285NTQ9"/>
<proteinExistence type="predicted"/>
<dbReference type="RefSeq" id="WP_097008888.1">
    <property type="nucleotide sequence ID" value="NZ_OBEJ01000002.1"/>
</dbReference>
<dbReference type="Proteomes" id="UP000219453">
    <property type="component" value="Unassembled WGS sequence"/>
</dbReference>
<organism evidence="1 2">
    <name type="scientific">Natronoarchaeum philippinense</name>
    <dbReference type="NCBI Taxonomy" id="558529"/>
    <lineage>
        <taxon>Archaea</taxon>
        <taxon>Methanobacteriati</taxon>
        <taxon>Methanobacteriota</taxon>
        <taxon>Stenosarchaea group</taxon>
        <taxon>Halobacteria</taxon>
        <taxon>Halobacteriales</taxon>
        <taxon>Natronoarchaeaceae</taxon>
    </lineage>
</organism>
<accession>A0A285NTQ9</accession>
<sequence length="288" mass="30747">MKRRQVLAGAAGALSVTLAGCADPKAVLTMTAISDEEIAARASASPPGRVSRRIIRTAVENGSATASGTRPPLGVDSPIAFDGAYYELSRSSTRIGDELRVTVKVDPGERAPDAATVAFGELPDPDRELLGRIVPPPEGREDAVGASAIYDGADREASALVPGAEYGAVERDGERFPFEVVGRDEVDAYEYRYEATQVAADAAAFADRLREAHLFELSGLSDAEREIVESAIGGGYYEGSVSDAFSSLADRFRDHDAVDPSDWGGEFLVRYEETDYWADLQHPPSDAD</sequence>
<keyword evidence="2" id="KW-1185">Reference proteome</keyword>
<name>A0A285NTQ9_NATPI</name>
<dbReference type="PROSITE" id="PS51257">
    <property type="entry name" value="PROKAR_LIPOPROTEIN"/>
    <property type="match status" value="1"/>
</dbReference>
<evidence type="ECO:0000313" key="1">
    <source>
        <dbReference type="EMBL" id="SNZ12892.1"/>
    </source>
</evidence>
<dbReference type="OrthoDB" id="193751at2157"/>
<protein>
    <submittedName>
        <fullName evidence="1">Uncharacterized protein</fullName>
    </submittedName>
</protein>
<gene>
    <name evidence="1" type="ORF">SAMN06269185_1973</name>
</gene>
<reference evidence="1 2" key="1">
    <citation type="submission" date="2017-09" db="EMBL/GenBank/DDBJ databases">
        <authorList>
            <person name="Ehlers B."/>
            <person name="Leendertz F.H."/>
        </authorList>
    </citation>
    <scope>NUCLEOTIDE SEQUENCE [LARGE SCALE GENOMIC DNA]</scope>
    <source>
        <strain evidence="1 2">DSM 27208</strain>
    </source>
</reference>
<evidence type="ECO:0000313" key="2">
    <source>
        <dbReference type="Proteomes" id="UP000219453"/>
    </source>
</evidence>